<organism evidence="2 3">
    <name type="scientific">Candidatus Ruthenibacterium avium</name>
    <dbReference type="NCBI Taxonomy" id="2838751"/>
    <lineage>
        <taxon>Bacteria</taxon>
        <taxon>Bacillati</taxon>
        <taxon>Bacillota</taxon>
        <taxon>Clostridia</taxon>
        <taxon>Eubacteriales</taxon>
        <taxon>Oscillospiraceae</taxon>
        <taxon>Ruthenibacterium</taxon>
    </lineage>
</organism>
<name>A0A9D2S096_9FIRM</name>
<dbReference type="GO" id="GO:0008757">
    <property type="term" value="F:S-adenosylmethionine-dependent methyltransferase activity"/>
    <property type="evidence" value="ECO:0007669"/>
    <property type="project" value="UniProtKB-ARBA"/>
</dbReference>
<dbReference type="GO" id="GO:0032259">
    <property type="term" value="P:methylation"/>
    <property type="evidence" value="ECO:0007669"/>
    <property type="project" value="UniProtKB-KW"/>
</dbReference>
<dbReference type="CDD" id="cd02440">
    <property type="entry name" value="AdoMet_MTases"/>
    <property type="match status" value="1"/>
</dbReference>
<dbReference type="InterPro" id="IPR050210">
    <property type="entry name" value="tRNA_Adenine-N(6)_MTase"/>
</dbReference>
<accession>A0A9D2S096</accession>
<evidence type="ECO:0000313" key="2">
    <source>
        <dbReference type="EMBL" id="HJB39378.1"/>
    </source>
</evidence>
<protein>
    <submittedName>
        <fullName evidence="2">Methyltransferase</fullName>
    </submittedName>
</protein>
<dbReference type="InterPro" id="IPR029063">
    <property type="entry name" value="SAM-dependent_MTases_sf"/>
</dbReference>
<feature type="domain" description="Methyltransferase small" evidence="1">
    <location>
        <begin position="5"/>
        <end position="126"/>
    </location>
</feature>
<evidence type="ECO:0000313" key="3">
    <source>
        <dbReference type="Proteomes" id="UP000824209"/>
    </source>
</evidence>
<dbReference type="PROSITE" id="PS00092">
    <property type="entry name" value="N6_MTASE"/>
    <property type="match status" value="1"/>
</dbReference>
<keyword evidence="2" id="KW-0808">Transferase</keyword>
<keyword evidence="2" id="KW-0489">Methyltransferase</keyword>
<dbReference type="PANTHER" id="PTHR47739">
    <property type="entry name" value="TRNA1(VAL) (ADENINE(37)-N6)-METHYLTRANSFERASE"/>
    <property type="match status" value="1"/>
</dbReference>
<dbReference type="AlphaFoldDB" id="A0A9D2S096"/>
<comment type="caution">
    <text evidence="2">The sequence shown here is derived from an EMBL/GenBank/DDBJ whole genome shotgun (WGS) entry which is preliminary data.</text>
</comment>
<gene>
    <name evidence="2" type="ORF">H9943_03160</name>
</gene>
<reference evidence="2" key="2">
    <citation type="submission" date="2021-04" db="EMBL/GenBank/DDBJ databases">
        <authorList>
            <person name="Gilroy R."/>
        </authorList>
    </citation>
    <scope>NUCLEOTIDE SEQUENCE</scope>
    <source>
        <strain evidence="2">ChiBcec8-14828</strain>
    </source>
</reference>
<reference evidence="2" key="1">
    <citation type="journal article" date="2021" name="PeerJ">
        <title>Extensive microbial diversity within the chicken gut microbiome revealed by metagenomics and culture.</title>
        <authorList>
            <person name="Gilroy R."/>
            <person name="Ravi A."/>
            <person name="Getino M."/>
            <person name="Pursley I."/>
            <person name="Horton D.L."/>
            <person name="Alikhan N.F."/>
            <person name="Baker D."/>
            <person name="Gharbi K."/>
            <person name="Hall N."/>
            <person name="Watson M."/>
            <person name="Adriaenssens E.M."/>
            <person name="Foster-Nyarko E."/>
            <person name="Jarju S."/>
            <person name="Secka A."/>
            <person name="Antonio M."/>
            <person name="Oren A."/>
            <person name="Chaudhuri R.R."/>
            <person name="La Ragione R."/>
            <person name="Hildebrand F."/>
            <person name="Pallen M.J."/>
        </authorList>
    </citation>
    <scope>NUCLEOTIDE SEQUENCE</scope>
    <source>
        <strain evidence="2">ChiBcec8-14828</strain>
    </source>
</reference>
<sequence>MNRETLVNGTAVYCTDSYRFGQDALLLAHFSRVRTREAAADFGTGCGVIALWWHDRGHKGPCLAVDLQAEGLALLQRALEENEQAGAHIHPLCADLRGFPRDAWAEQSLDVIACNPPYFSGGYLSPNPARAAARHELTCTTADVCRAAYPLLKDGGRLCLCQRTERMAEVLSAMTAARIEPKRLQMVAARTEKAPWLFLVEGQKNRAPGLRVLPQLITQTPDLRPSPEILQIYGQTPKGEQT</sequence>
<evidence type="ECO:0000259" key="1">
    <source>
        <dbReference type="Pfam" id="PF05175"/>
    </source>
</evidence>
<dbReference type="InterPro" id="IPR002052">
    <property type="entry name" value="DNA_methylase_N6_adenine_CS"/>
</dbReference>
<dbReference type="Gene3D" id="3.40.50.150">
    <property type="entry name" value="Vaccinia Virus protein VP39"/>
    <property type="match status" value="1"/>
</dbReference>
<dbReference type="Proteomes" id="UP000824209">
    <property type="component" value="Unassembled WGS sequence"/>
</dbReference>
<dbReference type="EMBL" id="DWYA01000031">
    <property type="protein sequence ID" value="HJB39378.1"/>
    <property type="molecule type" value="Genomic_DNA"/>
</dbReference>
<dbReference type="GO" id="GO:0008170">
    <property type="term" value="F:N-methyltransferase activity"/>
    <property type="evidence" value="ECO:0007669"/>
    <property type="project" value="UniProtKB-ARBA"/>
</dbReference>
<dbReference type="Pfam" id="PF05175">
    <property type="entry name" value="MTS"/>
    <property type="match status" value="1"/>
</dbReference>
<dbReference type="SUPFAM" id="SSF53335">
    <property type="entry name" value="S-adenosyl-L-methionine-dependent methyltransferases"/>
    <property type="match status" value="1"/>
</dbReference>
<dbReference type="GO" id="GO:0003676">
    <property type="term" value="F:nucleic acid binding"/>
    <property type="evidence" value="ECO:0007669"/>
    <property type="project" value="InterPro"/>
</dbReference>
<proteinExistence type="predicted"/>
<dbReference type="InterPro" id="IPR007848">
    <property type="entry name" value="Small_mtfrase_dom"/>
</dbReference>
<dbReference type="PANTHER" id="PTHR47739:SF1">
    <property type="entry name" value="TRNA1(VAL) (ADENINE(37)-N6)-METHYLTRANSFERASE"/>
    <property type="match status" value="1"/>
</dbReference>